<proteinExistence type="predicted"/>
<comment type="caution">
    <text evidence="1">The sequence shown here is derived from an EMBL/GenBank/DDBJ whole genome shotgun (WGS) entry which is preliminary data.</text>
</comment>
<sequence>MKLTRGVVKMKYNDFKNLLENRLSGYEVFMQKAEEFQIAKNKLRSGKAKWNDKKVNKAINGMWDQAAQNIYQTVKNMDKIPNSRSLDPYNDWLKFMESRNLFEVLSDSLADVEME</sequence>
<evidence type="ECO:0000313" key="1">
    <source>
        <dbReference type="EMBL" id="EGC68127.1"/>
    </source>
</evidence>
<evidence type="ECO:0000313" key="2">
    <source>
        <dbReference type="Proteomes" id="UP000004835"/>
    </source>
</evidence>
<dbReference type="Proteomes" id="UP000004835">
    <property type="component" value="Unassembled WGS sequence"/>
</dbReference>
<dbReference type="HOGENOM" id="CLU_158513_0_0_9"/>
<name>F0EPA2_ENTCA</name>
<gene>
    <name evidence="1" type="ORF">HMPREF9087_3244</name>
</gene>
<dbReference type="AlphaFoldDB" id="F0EPA2"/>
<organism evidence="1 2">
    <name type="scientific">Enterococcus casseliflavus ATCC 12755</name>
    <dbReference type="NCBI Taxonomy" id="888066"/>
    <lineage>
        <taxon>Bacteria</taxon>
        <taxon>Bacillati</taxon>
        <taxon>Bacillota</taxon>
        <taxon>Bacilli</taxon>
        <taxon>Lactobacillales</taxon>
        <taxon>Enterococcaceae</taxon>
        <taxon>Enterococcus</taxon>
    </lineage>
</organism>
<dbReference type="EMBL" id="AEWT01000031">
    <property type="protein sequence ID" value="EGC68127.1"/>
    <property type="molecule type" value="Genomic_DNA"/>
</dbReference>
<accession>F0EPA2</accession>
<protein>
    <submittedName>
        <fullName evidence="1">Uncharacterized protein</fullName>
    </submittedName>
</protein>
<reference evidence="1 2" key="1">
    <citation type="submission" date="2011-01" db="EMBL/GenBank/DDBJ databases">
        <authorList>
            <person name="Muzny D."/>
            <person name="Qin X."/>
            <person name="Deng J."/>
            <person name="Jiang H."/>
            <person name="Liu Y."/>
            <person name="Qu J."/>
            <person name="Song X.-Z."/>
            <person name="Zhang L."/>
            <person name="Thornton R."/>
            <person name="Coyle M."/>
            <person name="Francisco L."/>
            <person name="Jackson L."/>
            <person name="Javaid M."/>
            <person name="Korchina V."/>
            <person name="Kovar C."/>
            <person name="Mata R."/>
            <person name="Mathew T."/>
            <person name="Ngo R."/>
            <person name="Nguyen L."/>
            <person name="Nguyen N."/>
            <person name="Okwuonu G."/>
            <person name="Ongeri F."/>
            <person name="Pham C."/>
            <person name="Simmons D."/>
            <person name="Wilczek-Boney K."/>
            <person name="Hale W."/>
            <person name="Jakkamsetti A."/>
            <person name="Pham P."/>
            <person name="Ruth R."/>
            <person name="San Lucas F."/>
            <person name="Warren J."/>
            <person name="Zhang J."/>
            <person name="Zhao Z."/>
            <person name="Zhou C."/>
            <person name="Zhu D."/>
            <person name="Lee S."/>
            <person name="Bess C."/>
            <person name="Blankenburg K."/>
            <person name="Forbes L."/>
            <person name="Fu Q."/>
            <person name="Gubbala S."/>
            <person name="Hirani K."/>
            <person name="Jayaseelan J.C."/>
            <person name="Lara F."/>
            <person name="Munidasa M."/>
            <person name="Palculict T."/>
            <person name="Patil S."/>
            <person name="Pu L.-L."/>
            <person name="Saada N."/>
            <person name="Tang L."/>
            <person name="Weissenberger G."/>
            <person name="Zhu Y."/>
            <person name="Hemphill L."/>
            <person name="Shang Y."/>
            <person name="Youmans B."/>
            <person name="Ayvaz T."/>
            <person name="Ross M."/>
            <person name="Santibanez J."/>
            <person name="Aqrawi P."/>
            <person name="Gross S."/>
            <person name="Joshi V."/>
            <person name="Fowler G."/>
            <person name="Nazareth L."/>
            <person name="Reid J."/>
            <person name="Worley K."/>
            <person name="Petrosino J."/>
            <person name="Highlander S."/>
            <person name="Gibbs R."/>
        </authorList>
    </citation>
    <scope>NUCLEOTIDE SEQUENCE [LARGE SCALE GENOMIC DNA]</scope>
    <source>
        <strain evidence="1 2">ATCC 12755</strain>
    </source>
</reference>